<reference evidence="1 2" key="1">
    <citation type="submission" date="2021-07" db="EMBL/GenBank/DDBJ databases">
        <title>Actinomadura sp. PM05-2 isolated from lichen.</title>
        <authorList>
            <person name="Somphong A."/>
            <person name="Phongsopitanun W."/>
            <person name="Tanasupawat S."/>
            <person name="Peongsungnone V."/>
        </authorList>
    </citation>
    <scope>NUCLEOTIDE SEQUENCE [LARGE SCALE GENOMIC DNA]</scope>
    <source>
        <strain evidence="1 2">PM05-2</strain>
    </source>
</reference>
<organism evidence="1 2">
    <name type="scientific">Actinomadura parmotrematis</name>
    <dbReference type="NCBI Taxonomy" id="2864039"/>
    <lineage>
        <taxon>Bacteria</taxon>
        <taxon>Bacillati</taxon>
        <taxon>Actinomycetota</taxon>
        <taxon>Actinomycetes</taxon>
        <taxon>Streptosporangiales</taxon>
        <taxon>Thermomonosporaceae</taxon>
        <taxon>Actinomadura</taxon>
    </lineage>
</organism>
<gene>
    <name evidence="1" type="ORF">K1Y72_29020</name>
</gene>
<comment type="caution">
    <text evidence="1">The sequence shown here is derived from an EMBL/GenBank/DDBJ whole genome shotgun (WGS) entry which is preliminary data.</text>
</comment>
<dbReference type="InterPro" id="IPR034660">
    <property type="entry name" value="DinB/YfiT-like"/>
</dbReference>
<dbReference type="Gene3D" id="1.20.120.450">
    <property type="entry name" value="dinb family like domain"/>
    <property type="match status" value="1"/>
</dbReference>
<sequence length="169" mass="18159">MDGSSEAATADATPGAGAPPGAPALIVLGMIEHALALAATWPAWDGRPIQVGDRLFTPHKAVRRIADHCLDHLAEMEDRLAGRTPLPDRWHGSAVLTPADLAPFTGDDLDEARSRLTRIGRIWADRIGALDEELLDRSPGEGWSFRDLAVHLGSTYYADSVGDLHDPAR</sequence>
<evidence type="ECO:0000313" key="2">
    <source>
        <dbReference type="Proteomes" id="UP000774570"/>
    </source>
</evidence>
<name>A0ABS7G149_9ACTN</name>
<dbReference type="Proteomes" id="UP000774570">
    <property type="component" value="Unassembled WGS sequence"/>
</dbReference>
<evidence type="ECO:0008006" key="3">
    <source>
        <dbReference type="Google" id="ProtNLM"/>
    </source>
</evidence>
<dbReference type="RefSeq" id="WP_220169677.1">
    <property type="nucleotide sequence ID" value="NZ_JAIBOA010000023.1"/>
</dbReference>
<keyword evidence="2" id="KW-1185">Reference proteome</keyword>
<proteinExistence type="predicted"/>
<protein>
    <recommendedName>
        <fullName evidence="3">Mycothiol-dependent maleylpyruvate isomerase metal-binding domain-containing protein</fullName>
    </recommendedName>
</protein>
<accession>A0ABS7G149</accession>
<evidence type="ECO:0000313" key="1">
    <source>
        <dbReference type="EMBL" id="MBW8486440.1"/>
    </source>
</evidence>
<dbReference type="EMBL" id="JAIBOA010000023">
    <property type="protein sequence ID" value="MBW8486440.1"/>
    <property type="molecule type" value="Genomic_DNA"/>
</dbReference>